<proteinExistence type="predicted"/>
<gene>
    <name evidence="1" type="ORF">AGLY_000639</name>
</gene>
<dbReference type="Proteomes" id="UP000475862">
    <property type="component" value="Unassembled WGS sequence"/>
</dbReference>
<organism evidence="1 2">
    <name type="scientific">Aphis glycines</name>
    <name type="common">Soybean aphid</name>
    <dbReference type="NCBI Taxonomy" id="307491"/>
    <lineage>
        <taxon>Eukaryota</taxon>
        <taxon>Metazoa</taxon>
        <taxon>Ecdysozoa</taxon>
        <taxon>Arthropoda</taxon>
        <taxon>Hexapoda</taxon>
        <taxon>Insecta</taxon>
        <taxon>Pterygota</taxon>
        <taxon>Neoptera</taxon>
        <taxon>Paraneoptera</taxon>
        <taxon>Hemiptera</taxon>
        <taxon>Sternorrhyncha</taxon>
        <taxon>Aphidomorpha</taxon>
        <taxon>Aphidoidea</taxon>
        <taxon>Aphididae</taxon>
        <taxon>Aphidini</taxon>
        <taxon>Aphis</taxon>
        <taxon>Aphis</taxon>
    </lineage>
</organism>
<sequence length="280" mass="31971">MRTPWRDSTTTSPVQATITTFTDAPFYPSPSLYHVQPGGTENHINTEITTQPIIDNNDSTPCEMQIFKAPDAISTGCDINKFPLVRNIYHRFLNKNTWIHEGDDTLTISCTDLPGPFVKEVKVSGAITIVDINCQVFTRDAVLNPIEDISSSNYKDFVPATKMQNIFNKIPDYIHKYKLSDVWNNTSNIQLTDLHSVSKSLDEIQQMIDEEVIREQSQKHQFIYSNLLYVSNHQVIDIPRRLANYRSQIRNVRRGNYASEINDEVPFSAPPSPQKKHINS</sequence>
<reference evidence="1 2" key="1">
    <citation type="submission" date="2019-08" db="EMBL/GenBank/DDBJ databases">
        <title>The genome of the soybean aphid Biotype 1, its phylome, world population structure and adaptation to the North American continent.</title>
        <authorList>
            <person name="Giordano R."/>
            <person name="Donthu R.K."/>
            <person name="Hernandez A.G."/>
            <person name="Wright C.L."/>
            <person name="Zimin A.V."/>
        </authorList>
    </citation>
    <scope>NUCLEOTIDE SEQUENCE [LARGE SCALE GENOMIC DNA]</scope>
    <source>
        <tissue evidence="1">Whole aphids</tissue>
    </source>
</reference>
<accession>A0A6G0UA38</accession>
<name>A0A6G0UA38_APHGL</name>
<keyword evidence="2" id="KW-1185">Reference proteome</keyword>
<evidence type="ECO:0000313" key="1">
    <source>
        <dbReference type="EMBL" id="KAE9545096.1"/>
    </source>
</evidence>
<dbReference type="AlphaFoldDB" id="A0A6G0UA38"/>
<evidence type="ECO:0000313" key="2">
    <source>
        <dbReference type="Proteomes" id="UP000475862"/>
    </source>
</evidence>
<protein>
    <submittedName>
        <fullName evidence="1">Uncharacterized protein</fullName>
    </submittedName>
</protein>
<comment type="caution">
    <text evidence="1">The sequence shown here is derived from an EMBL/GenBank/DDBJ whole genome shotgun (WGS) entry which is preliminary data.</text>
</comment>
<dbReference type="EMBL" id="VYZN01000001">
    <property type="protein sequence ID" value="KAE9545096.1"/>
    <property type="molecule type" value="Genomic_DNA"/>
</dbReference>